<evidence type="ECO:0000313" key="2">
    <source>
        <dbReference type="Proteomes" id="UP000642553"/>
    </source>
</evidence>
<organism evidence="1 2">
    <name type="scientific">Akkermansia massiliensis</name>
    <dbReference type="NCBI Taxonomy" id="2927224"/>
    <lineage>
        <taxon>Bacteria</taxon>
        <taxon>Pseudomonadati</taxon>
        <taxon>Verrucomicrobiota</taxon>
        <taxon>Verrucomicrobiia</taxon>
        <taxon>Verrucomicrobiales</taxon>
        <taxon>Akkermansiaceae</taxon>
        <taxon>Akkermansia</taxon>
    </lineage>
</organism>
<evidence type="ECO:0000313" key="1">
    <source>
        <dbReference type="EMBL" id="QHV63952.1"/>
    </source>
</evidence>
<dbReference type="AlphaFoldDB" id="A0AAE7BGB5"/>
<reference evidence="1" key="1">
    <citation type="submission" date="2018-05" db="EMBL/GenBank/DDBJ databases">
        <title>Complete genome sequnece of Akkermansia muciniphila EB-AMDK-40.</title>
        <authorList>
            <person name="Nam Y.-D."/>
            <person name="Chung W.-H."/>
            <person name="Park Y.S."/>
            <person name="Kang J."/>
        </authorList>
    </citation>
    <scope>NUCLEOTIDE SEQUENCE</scope>
    <source>
        <strain evidence="1">EB-AMDK-40</strain>
    </source>
</reference>
<dbReference type="EMBL" id="CP029701">
    <property type="protein sequence ID" value="QHV63952.1"/>
    <property type="molecule type" value="Genomic_DNA"/>
</dbReference>
<protein>
    <submittedName>
        <fullName evidence="1">Uncharacterized protein</fullName>
    </submittedName>
</protein>
<sequence length="100" mass="11213">MFFLHGFKQCRRAVAEKFHALRFLNTRRKQRQMPFHEFGKYVRHCFGQKCVVGTNASVDNRTDNVVIGYQSSTRDDRGTIAGSMSVGTNSAGAALGIISR</sequence>
<proteinExistence type="predicted"/>
<gene>
    <name evidence="1" type="ORF">DMI76_11515</name>
</gene>
<accession>A0AAE7BGB5</accession>
<name>A0AAE7BGB5_9BACT</name>
<dbReference type="Proteomes" id="UP000642553">
    <property type="component" value="Chromosome"/>
</dbReference>